<dbReference type="Pfam" id="PF20979">
    <property type="entry name" value="Arginosuc_syn_C"/>
    <property type="match status" value="1"/>
</dbReference>
<comment type="subunit">
    <text evidence="2 9">Homotetramer.</text>
</comment>
<gene>
    <name evidence="9" type="primary">argG</name>
    <name evidence="12" type="ORF">HMPREF1705_03618</name>
</gene>
<dbReference type="InterPro" id="IPR001518">
    <property type="entry name" value="Arginosuc_synth"/>
</dbReference>
<dbReference type="RefSeq" id="WP_009200584.1">
    <property type="nucleotide sequence ID" value="NZ_ACJX03000001.1"/>
</dbReference>
<keyword evidence="5 9" id="KW-0436">Ligase</keyword>
<dbReference type="FunFam" id="3.90.1260.10:FF:000007">
    <property type="entry name" value="Argininosuccinate synthase"/>
    <property type="match status" value="1"/>
</dbReference>
<dbReference type="STRING" id="592015.HMPREF1705_03618"/>
<feature type="binding site" evidence="9">
    <location>
        <position position="86"/>
    </location>
    <ligand>
        <name>L-citrulline</name>
        <dbReference type="ChEBI" id="CHEBI:57743"/>
    </ligand>
</feature>
<dbReference type="EMBL" id="ACJX03000001">
    <property type="protein sequence ID" value="KRT34539.1"/>
    <property type="molecule type" value="Genomic_DNA"/>
</dbReference>
<evidence type="ECO:0000259" key="11">
    <source>
        <dbReference type="Pfam" id="PF20979"/>
    </source>
</evidence>
<dbReference type="SUPFAM" id="SSF69864">
    <property type="entry name" value="Argininosuccinate synthetase, C-terminal domain"/>
    <property type="match status" value="1"/>
</dbReference>
<comment type="pathway">
    <text evidence="1 9">Amino-acid biosynthesis; L-arginine biosynthesis; L-arginine from L-ornithine and carbamoyl phosphate: step 2/3.</text>
</comment>
<feature type="binding site" evidence="9">
    <location>
        <position position="126"/>
    </location>
    <ligand>
        <name>L-citrulline</name>
        <dbReference type="ChEBI" id="CHEBI:57743"/>
    </ligand>
</feature>
<comment type="caution">
    <text evidence="9">Lacks conserved residue(s) required for the propagation of feature annotation.</text>
</comment>
<evidence type="ECO:0000256" key="3">
    <source>
        <dbReference type="ARBA" id="ARBA00012286"/>
    </source>
</evidence>
<dbReference type="Gene3D" id="3.40.50.620">
    <property type="entry name" value="HUPs"/>
    <property type="match status" value="1"/>
</dbReference>
<evidence type="ECO:0000256" key="9">
    <source>
        <dbReference type="HAMAP-Rule" id="MF_00005"/>
    </source>
</evidence>
<dbReference type="GO" id="GO:0005737">
    <property type="term" value="C:cytoplasm"/>
    <property type="evidence" value="ECO:0007669"/>
    <property type="project" value="UniProtKB-SubCell"/>
</dbReference>
<dbReference type="OrthoDB" id="9801641at2"/>
<dbReference type="Gene3D" id="1.20.5.470">
    <property type="entry name" value="Single helix bin"/>
    <property type="match status" value="1"/>
</dbReference>
<evidence type="ECO:0000313" key="12">
    <source>
        <dbReference type="EMBL" id="KRT34539.1"/>
    </source>
</evidence>
<organism evidence="12 13">
    <name type="scientific">Acetomicrobium hydrogeniformans ATCC BAA-1850</name>
    <dbReference type="NCBI Taxonomy" id="592015"/>
    <lineage>
        <taxon>Bacteria</taxon>
        <taxon>Thermotogati</taxon>
        <taxon>Synergistota</taxon>
        <taxon>Synergistia</taxon>
        <taxon>Synergistales</taxon>
        <taxon>Acetomicrobiaceae</taxon>
        <taxon>Acetomicrobium</taxon>
    </lineage>
</organism>
<dbReference type="InterPro" id="IPR048268">
    <property type="entry name" value="Arginosuc_syn_C"/>
</dbReference>
<feature type="binding site" evidence="9">
    <location>
        <position position="271"/>
    </location>
    <ligand>
        <name>L-citrulline</name>
        <dbReference type="ChEBI" id="CHEBI:57743"/>
    </ligand>
</feature>
<feature type="domain" description="Arginosuccinate synthase-like N-terminal" evidence="10">
    <location>
        <begin position="5"/>
        <end position="164"/>
    </location>
</feature>
<dbReference type="PROSITE" id="PS00564">
    <property type="entry name" value="ARGININOSUCCIN_SYN_1"/>
    <property type="match status" value="1"/>
</dbReference>
<comment type="similarity">
    <text evidence="9">Belongs to the argininosuccinate synthase family. Type 1 subfamily.</text>
</comment>
<comment type="caution">
    <text evidence="12">The sequence shown here is derived from an EMBL/GenBank/DDBJ whole genome shotgun (WGS) entry which is preliminary data.</text>
</comment>
<feature type="binding site" evidence="9">
    <location>
        <position position="174"/>
    </location>
    <ligand>
        <name>L-citrulline</name>
        <dbReference type="ChEBI" id="CHEBI:57743"/>
    </ligand>
</feature>
<evidence type="ECO:0000256" key="1">
    <source>
        <dbReference type="ARBA" id="ARBA00004967"/>
    </source>
</evidence>
<accession>A0A0T5X869</accession>
<dbReference type="InterPro" id="IPR018223">
    <property type="entry name" value="Arginosuc_synth_CS"/>
</dbReference>
<feature type="domain" description="Arginosuccinate synthase C-terminal" evidence="11">
    <location>
        <begin position="173"/>
        <end position="388"/>
    </location>
</feature>
<evidence type="ECO:0000256" key="2">
    <source>
        <dbReference type="ARBA" id="ARBA00011881"/>
    </source>
</evidence>
<dbReference type="NCBIfam" id="NF001770">
    <property type="entry name" value="PRK00509.1"/>
    <property type="match status" value="1"/>
</dbReference>
<evidence type="ECO:0000313" key="13">
    <source>
        <dbReference type="Proteomes" id="UP000005273"/>
    </source>
</evidence>
<evidence type="ECO:0000259" key="10">
    <source>
        <dbReference type="Pfam" id="PF00764"/>
    </source>
</evidence>
<keyword evidence="6 9" id="KW-0028">Amino-acid biosynthesis</keyword>
<dbReference type="HAMAP" id="MF_00005">
    <property type="entry name" value="Arg_succ_synth_type1"/>
    <property type="match status" value="1"/>
</dbReference>
<keyword evidence="8 9" id="KW-0067">ATP-binding</keyword>
<evidence type="ECO:0000256" key="4">
    <source>
        <dbReference type="ARBA" id="ARBA00022571"/>
    </source>
</evidence>
<dbReference type="Pfam" id="PF00764">
    <property type="entry name" value="Arginosuc_synth"/>
    <property type="match status" value="1"/>
</dbReference>
<dbReference type="InterPro" id="IPR014729">
    <property type="entry name" value="Rossmann-like_a/b/a_fold"/>
</dbReference>
<keyword evidence="9" id="KW-0963">Cytoplasm</keyword>
<dbReference type="Gene3D" id="3.90.1260.10">
    <property type="entry name" value="Argininosuccinate synthetase, chain A, domain 2"/>
    <property type="match status" value="1"/>
</dbReference>
<feature type="binding site" evidence="9">
    <location>
        <position position="35"/>
    </location>
    <ligand>
        <name>ATP</name>
        <dbReference type="ChEBI" id="CHEBI:30616"/>
    </ligand>
</feature>
<dbReference type="InterPro" id="IPR048267">
    <property type="entry name" value="Arginosuc_syn_N"/>
</dbReference>
<reference evidence="13" key="1">
    <citation type="submission" date="2012-09" db="EMBL/GenBank/DDBJ databases">
        <authorList>
            <person name="Weinstock G."/>
            <person name="Sodergren E."/>
            <person name="Clifton S."/>
            <person name="Fulton L."/>
            <person name="Fulton B."/>
            <person name="Courtney L."/>
            <person name="Fronick C."/>
            <person name="Harrison M."/>
            <person name="Strong C."/>
            <person name="Farmer C."/>
            <person name="Delehaunty K."/>
            <person name="Markovic C."/>
            <person name="Hall O."/>
            <person name="Minx P."/>
            <person name="Tomlinson C."/>
            <person name="Mitreva M."/>
            <person name="Nelson J."/>
            <person name="Hou S."/>
            <person name="Wollam A."/>
            <person name="Pepin K.H."/>
            <person name="Johnson M."/>
            <person name="Bhonagiri V."/>
            <person name="Nash W.E."/>
            <person name="Suruliraj S."/>
            <person name="Warren W."/>
            <person name="Chinwalla A."/>
            <person name="Mardis E.R."/>
            <person name="Wilson R.K."/>
        </authorList>
    </citation>
    <scope>NUCLEOTIDE SEQUENCE [LARGE SCALE GENOMIC DNA]</scope>
    <source>
        <strain evidence="13">OS1</strain>
    </source>
</reference>
<dbReference type="FunFam" id="3.40.50.620:FF:000019">
    <property type="entry name" value="Argininosuccinate synthase"/>
    <property type="match status" value="1"/>
</dbReference>
<dbReference type="Proteomes" id="UP000005273">
    <property type="component" value="Unassembled WGS sequence"/>
</dbReference>
<dbReference type="UniPathway" id="UPA00068">
    <property type="reaction ID" value="UER00113"/>
</dbReference>
<comment type="catalytic activity">
    <reaction evidence="9">
        <text>L-citrulline + L-aspartate + ATP = 2-(N(omega)-L-arginino)succinate + AMP + diphosphate + H(+)</text>
        <dbReference type="Rhea" id="RHEA:10932"/>
        <dbReference type="ChEBI" id="CHEBI:15378"/>
        <dbReference type="ChEBI" id="CHEBI:29991"/>
        <dbReference type="ChEBI" id="CHEBI:30616"/>
        <dbReference type="ChEBI" id="CHEBI:33019"/>
        <dbReference type="ChEBI" id="CHEBI:57472"/>
        <dbReference type="ChEBI" id="CHEBI:57743"/>
        <dbReference type="ChEBI" id="CHEBI:456215"/>
        <dbReference type="EC" id="6.3.4.5"/>
    </reaction>
</comment>
<dbReference type="NCBIfam" id="TIGR00032">
    <property type="entry name" value="argG"/>
    <property type="match status" value="1"/>
</dbReference>
<dbReference type="GO" id="GO:0004055">
    <property type="term" value="F:argininosuccinate synthase activity"/>
    <property type="evidence" value="ECO:0007669"/>
    <property type="project" value="UniProtKB-UniRule"/>
</dbReference>
<evidence type="ECO:0000256" key="5">
    <source>
        <dbReference type="ARBA" id="ARBA00022598"/>
    </source>
</evidence>
<feature type="binding site" evidence="9">
    <location>
        <position position="123"/>
    </location>
    <ligand>
        <name>L-aspartate</name>
        <dbReference type="ChEBI" id="CHEBI:29991"/>
    </ligand>
</feature>
<keyword evidence="4 9" id="KW-0055">Arginine biosynthesis</keyword>
<dbReference type="AlphaFoldDB" id="A0A0T5X869"/>
<dbReference type="GO" id="GO:0006526">
    <property type="term" value="P:L-arginine biosynthetic process"/>
    <property type="evidence" value="ECO:0007669"/>
    <property type="project" value="UniProtKB-UniRule"/>
</dbReference>
<keyword evidence="7 9" id="KW-0547">Nucleotide-binding</keyword>
<dbReference type="PANTHER" id="PTHR11587">
    <property type="entry name" value="ARGININOSUCCINATE SYNTHASE"/>
    <property type="match status" value="1"/>
</dbReference>
<dbReference type="SUPFAM" id="SSF52402">
    <property type="entry name" value="Adenine nucleotide alpha hydrolases-like"/>
    <property type="match status" value="1"/>
</dbReference>
<dbReference type="EC" id="6.3.4.5" evidence="3 9"/>
<dbReference type="InterPro" id="IPR023434">
    <property type="entry name" value="Arginosuc_synth_type_1_subfam"/>
</dbReference>
<dbReference type="GO" id="GO:0000050">
    <property type="term" value="P:urea cycle"/>
    <property type="evidence" value="ECO:0007669"/>
    <property type="project" value="TreeGrafter"/>
</dbReference>
<name>A0A0T5X869_9BACT</name>
<feature type="binding site" evidence="9">
    <location>
        <position position="116"/>
    </location>
    <ligand>
        <name>ATP</name>
        <dbReference type="ChEBI" id="CHEBI:30616"/>
    </ligand>
</feature>
<dbReference type="CDD" id="cd01999">
    <property type="entry name" value="ASS"/>
    <property type="match status" value="1"/>
</dbReference>
<feature type="binding site" evidence="9">
    <location>
        <begin position="9"/>
        <end position="17"/>
    </location>
    <ligand>
        <name>ATP</name>
        <dbReference type="ChEBI" id="CHEBI:30616"/>
    </ligand>
</feature>
<evidence type="ECO:0000256" key="6">
    <source>
        <dbReference type="ARBA" id="ARBA00022605"/>
    </source>
</evidence>
<dbReference type="GO" id="GO:0005524">
    <property type="term" value="F:ATP binding"/>
    <property type="evidence" value="ECO:0007669"/>
    <property type="project" value="UniProtKB-UniRule"/>
</dbReference>
<feature type="binding site" evidence="9">
    <location>
        <position position="118"/>
    </location>
    <ligand>
        <name>L-aspartate</name>
        <dbReference type="ChEBI" id="CHEBI:29991"/>
    </ligand>
</feature>
<dbReference type="InterPro" id="IPR024074">
    <property type="entry name" value="AS_cat/multimer_dom_body"/>
</dbReference>
<sequence length="419" mass="46118">MYKGKVVLAYSGGLDTSVAIKWLMDQGYDVVTFTADVGQVVDLEACKERALLTGACNAYVMDLKEEFVQDFVWPALKANAMYQGTYPLTSALSRPLISKYLAKIAEIEGAVAVAHGCTGKGQDQVRIEICTRALKPDLKVIAPVRDWHFSRDDEIDYAKEHGIPVPVTKKSPYSIDENLWGRSIECGPLEDPWTEPPSDAFKLTADPWDAPDEVEYVEITFKEGLPVALNGEEMDGVALIAKLNEIAGKHGVGRIDMIEDRLVGFKSREVYECPAPVVLLQAKKALEKMTLAKDVIAAKADLELKYAELAYVGYWFSPLRDALDAFFNQAQKVVNGVVRVRLYKGQSTVVGLKSPNSLYVDDLATYSTGDSFDHSAAVGFINIWGLPVVTWKQVHGSKKPACQCEASLEKEPISSNQKG</sequence>
<feature type="binding site" evidence="9">
    <location>
        <position position="183"/>
    </location>
    <ligand>
        <name>L-citrulline</name>
        <dbReference type="ChEBI" id="CHEBI:57743"/>
    </ligand>
</feature>
<feature type="binding site" evidence="9">
    <location>
        <position position="259"/>
    </location>
    <ligand>
        <name>L-citrulline</name>
        <dbReference type="ChEBI" id="CHEBI:57743"/>
    </ligand>
</feature>
<evidence type="ECO:0000256" key="8">
    <source>
        <dbReference type="ARBA" id="ARBA00022840"/>
    </source>
</evidence>
<proteinExistence type="inferred from homology"/>
<dbReference type="GO" id="GO:0000053">
    <property type="term" value="P:argininosuccinate metabolic process"/>
    <property type="evidence" value="ECO:0007669"/>
    <property type="project" value="TreeGrafter"/>
</dbReference>
<evidence type="ECO:0000256" key="7">
    <source>
        <dbReference type="ARBA" id="ARBA00022741"/>
    </source>
</evidence>
<dbReference type="eggNOG" id="COG0137">
    <property type="taxonomic scope" value="Bacteria"/>
</dbReference>
<keyword evidence="13" id="KW-1185">Reference proteome</keyword>
<dbReference type="PANTHER" id="PTHR11587:SF2">
    <property type="entry name" value="ARGININOSUCCINATE SYNTHASE"/>
    <property type="match status" value="1"/>
</dbReference>
<protein>
    <recommendedName>
        <fullName evidence="3 9">Argininosuccinate synthase</fullName>
        <ecNumber evidence="3 9">6.3.4.5</ecNumber>
    </recommendedName>
    <alternativeName>
        <fullName evidence="9">Citrulline--aspartate ligase</fullName>
    </alternativeName>
</protein>
<comment type="subcellular location">
    <subcellularLocation>
        <location evidence="9">Cytoplasm</location>
    </subcellularLocation>
</comment>